<dbReference type="GO" id="GO:0032991">
    <property type="term" value="C:protein-containing complex"/>
    <property type="evidence" value="ECO:0007669"/>
    <property type="project" value="UniProtKB-ARBA"/>
</dbReference>
<dbReference type="Gene3D" id="1.25.40.10">
    <property type="entry name" value="Tetratricopeptide repeat domain"/>
    <property type="match status" value="1"/>
</dbReference>
<evidence type="ECO:0000256" key="17">
    <source>
        <dbReference type="SAM" id="MobiDB-lite"/>
    </source>
</evidence>
<protein>
    <recommendedName>
        <fullName evidence="6">dolichyl-phosphate-mannose--protein mannosyltransferase</fullName>
        <ecNumber evidence="6">2.4.1.109</ecNumber>
    </recommendedName>
</protein>
<keyword evidence="8 18" id="KW-0812">Transmembrane</keyword>
<dbReference type="Gene3D" id="3.40.50.410">
    <property type="entry name" value="von Willebrand factor, type A domain"/>
    <property type="match status" value="1"/>
</dbReference>
<dbReference type="InterPro" id="IPR045814">
    <property type="entry name" value="IntS14_b-barrel"/>
</dbReference>
<dbReference type="AlphaFoldDB" id="A0A212FFY2"/>
<dbReference type="PROSITE" id="PS50293">
    <property type="entry name" value="TPR_REGION"/>
    <property type="match status" value="1"/>
</dbReference>
<keyword evidence="24" id="KW-1185">Reference proteome</keyword>
<dbReference type="Pfam" id="PF19435">
    <property type="entry name" value="IntS14_b-barrel"/>
    <property type="match status" value="1"/>
</dbReference>
<comment type="catalytic activity">
    <reaction evidence="15">
        <text>a di-trans,poly-cis-dolichyl beta-D-mannosyl phosphate + L-seryl-[protein] = 3-O-(alpha-D-mannosyl)-L-seryl-[protein] + a di-trans,poly-cis-dolichyl phosphate + H(+)</text>
        <dbReference type="Rhea" id="RHEA:17377"/>
        <dbReference type="Rhea" id="RHEA-COMP:9863"/>
        <dbReference type="Rhea" id="RHEA-COMP:13546"/>
        <dbReference type="Rhea" id="RHEA-COMP:19498"/>
        <dbReference type="Rhea" id="RHEA-COMP:19501"/>
        <dbReference type="ChEBI" id="CHEBI:15378"/>
        <dbReference type="ChEBI" id="CHEBI:29999"/>
        <dbReference type="ChEBI" id="CHEBI:57683"/>
        <dbReference type="ChEBI" id="CHEBI:58211"/>
        <dbReference type="ChEBI" id="CHEBI:137321"/>
        <dbReference type="EC" id="2.4.1.109"/>
    </reaction>
</comment>
<evidence type="ECO:0000256" key="2">
    <source>
        <dbReference type="ARBA" id="ARBA00004141"/>
    </source>
</evidence>
<dbReference type="GO" id="GO:0005783">
    <property type="term" value="C:endoplasmic reticulum"/>
    <property type="evidence" value="ECO:0007669"/>
    <property type="project" value="UniProtKB-SubCell"/>
</dbReference>
<dbReference type="GO" id="GO:0030968">
    <property type="term" value="P:endoplasmic reticulum unfolded protein response"/>
    <property type="evidence" value="ECO:0007669"/>
    <property type="project" value="TreeGrafter"/>
</dbReference>
<dbReference type="eggNOG" id="KOG1124">
    <property type="taxonomic scope" value="Eukaryota"/>
</dbReference>
<dbReference type="InterPro" id="IPR046471">
    <property type="entry name" value="IntS14_C"/>
</dbReference>
<feature type="repeat" description="TPR" evidence="16">
    <location>
        <begin position="1112"/>
        <end position="1145"/>
    </location>
</feature>
<dbReference type="InterPro" id="IPR036465">
    <property type="entry name" value="vWFA_dom_sf"/>
</dbReference>
<dbReference type="Pfam" id="PF13519">
    <property type="entry name" value="VWA_2"/>
    <property type="match status" value="1"/>
</dbReference>
<dbReference type="InterPro" id="IPR019734">
    <property type="entry name" value="TPR_rpt"/>
</dbReference>
<comment type="function">
    <text evidence="1">Transfers mannosyl residues to the hydroxyl group of serine or threonine residues.</text>
</comment>
<evidence type="ECO:0000259" key="19">
    <source>
        <dbReference type="Pfam" id="PF08409"/>
    </source>
</evidence>
<feature type="domain" description="Integrator complex subunit 14 beta-barrel" evidence="21">
    <location>
        <begin position="205"/>
        <end position="361"/>
    </location>
</feature>
<dbReference type="FunCoup" id="A0A212FFY2">
    <property type="interactions" value="1"/>
</dbReference>
<keyword evidence="11" id="KW-0256">Endoplasmic reticulum</keyword>
<feature type="domain" description="VWFA" evidence="20">
    <location>
        <begin position="3"/>
        <end position="118"/>
    </location>
</feature>
<keyword evidence="7" id="KW-0808">Transferase</keyword>
<feature type="transmembrane region" description="Helical" evidence="18">
    <location>
        <begin position="668"/>
        <end position="684"/>
    </location>
</feature>
<evidence type="ECO:0000256" key="18">
    <source>
        <dbReference type="SAM" id="Phobius"/>
    </source>
</evidence>
<feature type="transmembrane region" description="Helical" evidence="18">
    <location>
        <begin position="640"/>
        <end position="659"/>
    </location>
</feature>
<feature type="transmembrane region" description="Helical" evidence="18">
    <location>
        <begin position="844"/>
        <end position="868"/>
    </location>
</feature>
<keyword evidence="9" id="KW-0677">Repeat</keyword>
<evidence type="ECO:0000313" key="23">
    <source>
        <dbReference type="EMBL" id="OWR52645.1"/>
    </source>
</evidence>
<dbReference type="InterPro" id="IPR011990">
    <property type="entry name" value="TPR-like_helical_dom_sf"/>
</dbReference>
<dbReference type="InterPro" id="IPR052346">
    <property type="entry name" value="O-mannosyl-transferase_TMTC"/>
</dbReference>
<proteinExistence type="inferred from homology"/>
<feature type="repeat" description="TPR" evidence="16">
    <location>
        <begin position="1010"/>
        <end position="1043"/>
    </location>
</feature>
<feature type="transmembrane region" description="Helical" evidence="18">
    <location>
        <begin position="901"/>
        <end position="918"/>
    </location>
</feature>
<evidence type="ECO:0000256" key="14">
    <source>
        <dbReference type="ARBA" id="ARBA00045085"/>
    </source>
</evidence>
<evidence type="ECO:0000259" key="20">
    <source>
        <dbReference type="Pfam" id="PF13519"/>
    </source>
</evidence>
<dbReference type="InterPro" id="IPR013618">
    <property type="entry name" value="TMTC_DUF1736"/>
</dbReference>
<evidence type="ECO:0000256" key="13">
    <source>
        <dbReference type="ARBA" id="ARBA00023136"/>
    </source>
</evidence>
<dbReference type="STRING" id="278856.A0A212FFY2"/>
<keyword evidence="10 16" id="KW-0802">TPR repeat</keyword>
<evidence type="ECO:0000256" key="5">
    <source>
        <dbReference type="ARBA" id="ARBA00007882"/>
    </source>
</evidence>
<feature type="transmembrane region" description="Helical" evidence="18">
    <location>
        <begin position="722"/>
        <end position="744"/>
    </location>
</feature>
<evidence type="ECO:0000259" key="21">
    <source>
        <dbReference type="Pfam" id="PF19435"/>
    </source>
</evidence>
<dbReference type="Pfam" id="PF13424">
    <property type="entry name" value="TPR_12"/>
    <property type="match status" value="1"/>
</dbReference>
<evidence type="ECO:0000256" key="7">
    <source>
        <dbReference type="ARBA" id="ARBA00022679"/>
    </source>
</evidence>
<comment type="catalytic activity">
    <reaction evidence="14">
        <text>a di-trans,poly-cis-dolichyl beta-D-mannosyl phosphate + L-threonyl-[protein] = 3-O-(alpha-D-mannosyl)-L-threonyl-[protein] + a di-trans,poly-cis-dolichyl phosphate + H(+)</text>
        <dbReference type="Rhea" id="RHEA:53396"/>
        <dbReference type="Rhea" id="RHEA-COMP:11060"/>
        <dbReference type="Rhea" id="RHEA-COMP:13547"/>
        <dbReference type="Rhea" id="RHEA-COMP:19498"/>
        <dbReference type="Rhea" id="RHEA-COMP:19501"/>
        <dbReference type="ChEBI" id="CHEBI:15378"/>
        <dbReference type="ChEBI" id="CHEBI:30013"/>
        <dbReference type="ChEBI" id="CHEBI:57683"/>
        <dbReference type="ChEBI" id="CHEBI:58211"/>
        <dbReference type="ChEBI" id="CHEBI:137323"/>
        <dbReference type="EC" id="2.4.1.109"/>
    </reaction>
</comment>
<dbReference type="Pfam" id="PF00515">
    <property type="entry name" value="TPR_1"/>
    <property type="match status" value="1"/>
</dbReference>
<dbReference type="EMBL" id="AGBW02008743">
    <property type="protein sequence ID" value="OWR52645.1"/>
    <property type="molecule type" value="Genomic_DNA"/>
</dbReference>
<dbReference type="SUPFAM" id="SSF53300">
    <property type="entry name" value="vWA-like"/>
    <property type="match status" value="1"/>
</dbReference>
<feature type="domain" description="Integrator complex subunit 14 C-terminal" evidence="22">
    <location>
        <begin position="403"/>
        <end position="498"/>
    </location>
</feature>
<keyword evidence="13 18" id="KW-0472">Membrane</keyword>
<dbReference type="Proteomes" id="UP000007151">
    <property type="component" value="Unassembled WGS sequence"/>
</dbReference>
<gene>
    <name evidence="23" type="ORF">KGM_208637</name>
</gene>
<dbReference type="SMART" id="SM00028">
    <property type="entry name" value="TPR"/>
    <property type="match status" value="6"/>
</dbReference>
<dbReference type="EC" id="2.4.1.109" evidence="6"/>
<dbReference type="SUPFAM" id="SSF48452">
    <property type="entry name" value="TPR-like"/>
    <property type="match status" value="1"/>
</dbReference>
<organism evidence="23 24">
    <name type="scientific">Danaus plexippus plexippus</name>
    <dbReference type="NCBI Taxonomy" id="278856"/>
    <lineage>
        <taxon>Eukaryota</taxon>
        <taxon>Metazoa</taxon>
        <taxon>Ecdysozoa</taxon>
        <taxon>Arthropoda</taxon>
        <taxon>Hexapoda</taxon>
        <taxon>Insecta</taxon>
        <taxon>Pterygota</taxon>
        <taxon>Neoptera</taxon>
        <taxon>Endopterygota</taxon>
        <taxon>Lepidoptera</taxon>
        <taxon>Glossata</taxon>
        <taxon>Ditrysia</taxon>
        <taxon>Papilionoidea</taxon>
        <taxon>Nymphalidae</taxon>
        <taxon>Danainae</taxon>
        <taxon>Danaini</taxon>
        <taxon>Danaina</taxon>
        <taxon>Danaus</taxon>
        <taxon>Danaus</taxon>
    </lineage>
</organism>
<evidence type="ECO:0000313" key="24">
    <source>
        <dbReference type="Proteomes" id="UP000007151"/>
    </source>
</evidence>
<dbReference type="PANTHER" id="PTHR44227:SF3">
    <property type="entry name" value="PROTEIN O-MANNOSYL-TRANSFERASE TMTC4"/>
    <property type="match status" value="1"/>
</dbReference>
<evidence type="ECO:0000256" key="8">
    <source>
        <dbReference type="ARBA" id="ARBA00022692"/>
    </source>
</evidence>
<dbReference type="PANTHER" id="PTHR44227">
    <property type="match status" value="1"/>
</dbReference>
<evidence type="ECO:0000256" key="16">
    <source>
        <dbReference type="PROSITE-ProRule" id="PRU00339"/>
    </source>
</evidence>
<evidence type="ECO:0000256" key="4">
    <source>
        <dbReference type="ARBA" id="ARBA00004922"/>
    </source>
</evidence>
<dbReference type="GO" id="GO:0016020">
    <property type="term" value="C:membrane"/>
    <property type="evidence" value="ECO:0007669"/>
    <property type="project" value="UniProtKB-SubCell"/>
</dbReference>
<evidence type="ECO:0000259" key="22">
    <source>
        <dbReference type="Pfam" id="PF20504"/>
    </source>
</evidence>
<comment type="similarity">
    <text evidence="5">Belongs to the TMTC family.</text>
</comment>
<reference evidence="23 24" key="1">
    <citation type="journal article" date="2011" name="Cell">
        <title>The monarch butterfly genome yields insights into long-distance migration.</title>
        <authorList>
            <person name="Zhan S."/>
            <person name="Merlin C."/>
            <person name="Boore J.L."/>
            <person name="Reppert S.M."/>
        </authorList>
    </citation>
    <scope>NUCLEOTIDE SEQUENCE [LARGE SCALE GENOMIC DNA]</scope>
    <source>
        <strain evidence="23">F-2</strain>
    </source>
</reference>
<accession>A0A212FFY2</accession>
<evidence type="ECO:0000256" key="10">
    <source>
        <dbReference type="ARBA" id="ARBA00022803"/>
    </source>
</evidence>
<dbReference type="KEGG" id="dpl:KGM_208637"/>
<dbReference type="PROSITE" id="PS50005">
    <property type="entry name" value="TPR"/>
    <property type="match status" value="4"/>
</dbReference>
<evidence type="ECO:0000256" key="1">
    <source>
        <dbReference type="ARBA" id="ARBA00003582"/>
    </source>
</evidence>
<feature type="transmembrane region" description="Helical" evidence="18">
    <location>
        <begin position="814"/>
        <end position="832"/>
    </location>
</feature>
<evidence type="ECO:0000256" key="3">
    <source>
        <dbReference type="ARBA" id="ARBA00004240"/>
    </source>
</evidence>
<dbReference type="UniPathway" id="UPA00378"/>
<dbReference type="Pfam" id="PF20504">
    <property type="entry name" value="IntS14_C"/>
    <property type="match status" value="1"/>
</dbReference>
<feature type="compositionally biased region" description="Basic and acidic residues" evidence="17">
    <location>
        <begin position="278"/>
        <end position="289"/>
    </location>
</feature>
<feature type="transmembrane region" description="Helical" evidence="18">
    <location>
        <begin position="776"/>
        <end position="794"/>
    </location>
</feature>
<feature type="transmembrane region" description="Helical" evidence="18">
    <location>
        <begin position="583"/>
        <end position="600"/>
    </location>
</feature>
<feature type="transmembrane region" description="Helical" evidence="18">
    <location>
        <begin position="874"/>
        <end position="894"/>
    </location>
</feature>
<evidence type="ECO:0000256" key="9">
    <source>
        <dbReference type="ARBA" id="ARBA00022737"/>
    </source>
</evidence>
<feature type="repeat" description="TPR" evidence="16">
    <location>
        <begin position="1148"/>
        <end position="1181"/>
    </location>
</feature>
<dbReference type="GO" id="GO:0004169">
    <property type="term" value="F:dolichyl-phosphate-mannose-protein mannosyltransferase activity"/>
    <property type="evidence" value="ECO:0007669"/>
    <property type="project" value="UniProtKB-EC"/>
</dbReference>
<sequence>MPTVILLDVSLSMSRPLPNSDSTETHTRFTLATAAINTFLDYLCVHAKLEYVALVTFSSLCEVSVPFTREFDNIRVKLPTLEEGDKTCIETALHGVNQLVLNEWGYQTAVQIILITDGSCGVGSIGRNRIIKALPLPPTYPGKIHTINLIISHSSMPLYQKIVDLASNSVNNTNVTISRGSIYCPDQLNIPGVIAAMTRLCEQHYQEFWCTLKCGQLETRVQLFPAPQPASQDCLGATYTLSNQLHVIGFLTQQDLGTPIAISKHLVIPQAQVASNAPHRENYDPKTPTKESSSSDGTSTDDDMSDPSKVPNFCVLLHGALKVEGMSAIVQLGVDWWGTLSAWCEVSRARRSCLLLSVMRPSASAAPWLGPLDQLGPSEDNSTSTETFPVRSWRSYSGGSGYAWARPHTLLADVQKVLRHARKLPDKTQHLYKELNRLRRAAISLGFSELLTCVSTALERECTTLPPSAPPECALQLAHAAAALRDPRTALDVKHKILYITFVSSIPFMFSLQGDFVFDDSEAIVKNKDISSDSWVQPFFNDFWGTNIRSNLSHKSYRPLTILTYRLNYFLSNKNLTATQFKITNLLCHVACCLLVWRTYSCIWERFKGKYVMSSTLNVPVIATLMFGVHPIHVEAVCGIVGRADLLSALTFLLSFLIYDKSIKTDSYIYLFLSLIIASASMFFKENGITVLGVSCIYDLLCNINKRDNKKKLSDYTCLKNIHINIKCACRIICVVASAIILLYMRWIIMGRNTPEFKPTDNPAAFSDSIITKVATYNYIYFLNFTLLVWPQWLCYDWSMGCVPLINSVLDFRILLPVILYIYAVLFVKFVITNGIHSFPQARLLIMSVVLIALPFLPASNIVYPVGFVIAERILYIPSIGYCFLIAIGANKIVRKINRKVVICGFYAMILIYLLKSWNRSFDWRNEYDLFTNALNVCPLNAKVHYNVAKVADAKQNNSWALAEYKEAIRLYPEYYQAMNNLANLLKNQNQYTEAELYLKNALHYKQEFPAAWMNLGIVLANTKRYEESDNAYKTALKYRKKYPDCYYNLGNLYLEMNKTNEAIESWHKAINLNPKHVSAWTNLLALLDNTGQTNRALRIIPQALSDVPEMPSINFAIANIYGKINNYVEAENYFKKAINLFGDRVQAIHFANLGVLYHRWKKYELAEAMYKTALKIDPRFPSAKKNLNTLNKLKNNHYTLFLFVVTSPINTSLS</sequence>
<comment type="caution">
    <text evidence="23">The sequence shown here is derived from an EMBL/GenBank/DDBJ whole genome shotgun (WGS) entry which is preliminary data.</text>
</comment>
<evidence type="ECO:0000256" key="6">
    <source>
        <dbReference type="ARBA" id="ARBA00012839"/>
    </source>
</evidence>
<dbReference type="InterPro" id="IPR002035">
    <property type="entry name" value="VWF_A"/>
</dbReference>
<evidence type="ECO:0000256" key="12">
    <source>
        <dbReference type="ARBA" id="ARBA00022989"/>
    </source>
</evidence>
<feature type="domain" description="DUF1736" evidence="19">
    <location>
        <begin position="752"/>
        <end position="824"/>
    </location>
</feature>
<comment type="subcellular location">
    <subcellularLocation>
        <location evidence="3">Endoplasmic reticulum</location>
    </subcellularLocation>
    <subcellularLocation>
        <location evidence="2">Membrane</location>
        <topology evidence="2">Multi-pass membrane protein</topology>
    </subcellularLocation>
</comment>
<feature type="transmembrane region" description="Helical" evidence="18">
    <location>
        <begin position="612"/>
        <end position="634"/>
    </location>
</feature>
<evidence type="ECO:0000256" key="15">
    <source>
        <dbReference type="ARBA" id="ARBA00045102"/>
    </source>
</evidence>
<comment type="pathway">
    <text evidence="4">Protein modification; protein glycosylation.</text>
</comment>
<evidence type="ECO:0000256" key="11">
    <source>
        <dbReference type="ARBA" id="ARBA00022824"/>
    </source>
</evidence>
<dbReference type="InParanoid" id="A0A212FFY2"/>
<dbReference type="CDD" id="cd00198">
    <property type="entry name" value="vWFA"/>
    <property type="match status" value="1"/>
</dbReference>
<dbReference type="Pfam" id="PF13432">
    <property type="entry name" value="TPR_16"/>
    <property type="match status" value="1"/>
</dbReference>
<name>A0A212FFY2_DANPL</name>
<keyword evidence="12 18" id="KW-1133">Transmembrane helix</keyword>
<feature type="region of interest" description="Disordered" evidence="17">
    <location>
        <begin position="276"/>
        <end position="306"/>
    </location>
</feature>
<feature type="repeat" description="TPR" evidence="16">
    <location>
        <begin position="1044"/>
        <end position="1077"/>
    </location>
</feature>
<dbReference type="Pfam" id="PF08409">
    <property type="entry name" value="TMTC_DUF1736"/>
    <property type="match status" value="1"/>
</dbReference>